<evidence type="ECO:0000256" key="1">
    <source>
        <dbReference type="SAM" id="MobiDB-lite"/>
    </source>
</evidence>
<accession>A0AA41SXB8</accession>
<name>A0AA41SXB8_SCICA</name>
<protein>
    <submittedName>
        <fullName evidence="2">Dynein heavy chain 7, axonemal</fullName>
    </submittedName>
</protein>
<evidence type="ECO:0000313" key="2">
    <source>
        <dbReference type="EMBL" id="MBZ3876525.1"/>
    </source>
</evidence>
<sequence>MPQNTEYMERFGKKGKILSQIDDGSAGPSTSKLKGKSPQKERENFRSTLVNVIMQQDDVLDSATPDELTVPKATTSAIEKDILRYYYYIHHGIDTDHVAPMEDSWLEHVLNLVPQHLKVLTDSIVVLSDEMREDYLLSVKKSIVDFVLKDPREKEDDKKIIELPPHRAEKLRLVDIEEFHNRQDALELSSFQSIAMKHMESAKETLFKM</sequence>
<evidence type="ECO:0000313" key="3">
    <source>
        <dbReference type="Proteomes" id="UP001166674"/>
    </source>
</evidence>
<dbReference type="AlphaFoldDB" id="A0AA41SXB8"/>
<reference evidence="2" key="1">
    <citation type="submission" date="2020-03" db="EMBL/GenBank/DDBJ databases">
        <title>Studies in the Genomics of Life Span.</title>
        <authorList>
            <person name="Glass D."/>
        </authorList>
    </citation>
    <scope>NUCLEOTIDE SEQUENCE</scope>
    <source>
        <strain evidence="2">SUZIE</strain>
        <tissue evidence="2">Muscle</tissue>
    </source>
</reference>
<organism evidence="2 3">
    <name type="scientific">Sciurus carolinensis</name>
    <name type="common">Eastern gray squirrel</name>
    <dbReference type="NCBI Taxonomy" id="30640"/>
    <lineage>
        <taxon>Eukaryota</taxon>
        <taxon>Metazoa</taxon>
        <taxon>Chordata</taxon>
        <taxon>Craniata</taxon>
        <taxon>Vertebrata</taxon>
        <taxon>Euteleostomi</taxon>
        <taxon>Mammalia</taxon>
        <taxon>Eutheria</taxon>
        <taxon>Euarchontoglires</taxon>
        <taxon>Glires</taxon>
        <taxon>Rodentia</taxon>
        <taxon>Sciuromorpha</taxon>
        <taxon>Sciuridae</taxon>
        <taxon>Sciurinae</taxon>
        <taxon>Sciurini</taxon>
        <taxon>Sciurus</taxon>
    </lineage>
</organism>
<keyword evidence="3" id="KW-1185">Reference proteome</keyword>
<feature type="region of interest" description="Disordered" evidence="1">
    <location>
        <begin position="18"/>
        <end position="41"/>
    </location>
</feature>
<dbReference type="EMBL" id="JAATJV010276800">
    <property type="protein sequence ID" value="MBZ3876525.1"/>
    <property type="molecule type" value="Genomic_DNA"/>
</dbReference>
<dbReference type="Proteomes" id="UP001166674">
    <property type="component" value="Unassembled WGS sequence"/>
</dbReference>
<comment type="caution">
    <text evidence="2">The sequence shown here is derived from an EMBL/GenBank/DDBJ whole genome shotgun (WGS) entry which is preliminary data.</text>
</comment>
<proteinExistence type="predicted"/>
<gene>
    <name evidence="2" type="ORF">SUZIE_138375</name>
</gene>